<dbReference type="NCBIfam" id="NF005250">
    <property type="entry name" value="PRK06761.1"/>
    <property type="match status" value="1"/>
</dbReference>
<keyword evidence="2" id="KW-1185">Reference proteome</keyword>
<organism evidence="1 2">
    <name type="scientific">Heyndrickxia shackletonii</name>
    <dbReference type="NCBI Taxonomy" id="157838"/>
    <lineage>
        <taxon>Bacteria</taxon>
        <taxon>Bacillati</taxon>
        <taxon>Bacillota</taxon>
        <taxon>Bacilli</taxon>
        <taxon>Bacillales</taxon>
        <taxon>Bacillaceae</taxon>
        <taxon>Heyndrickxia</taxon>
    </lineage>
</organism>
<accession>A0A0Q3WV51</accession>
<name>A0A0Q3WV51_9BACI</name>
<dbReference type="RefSeq" id="WP_055738232.1">
    <property type="nucleotide sequence ID" value="NZ_JAAIWL010000029.1"/>
</dbReference>
<evidence type="ECO:0008006" key="3">
    <source>
        <dbReference type="Google" id="ProtNLM"/>
    </source>
</evidence>
<dbReference type="OrthoDB" id="8211253at2"/>
<comment type="caution">
    <text evidence="1">The sequence shown here is derived from an EMBL/GenBank/DDBJ whole genome shotgun (WGS) entry which is preliminary data.</text>
</comment>
<protein>
    <recommendedName>
        <fullName evidence="3">Group-specific protein</fullName>
    </recommendedName>
</protein>
<evidence type="ECO:0000313" key="1">
    <source>
        <dbReference type="EMBL" id="KQL52541.1"/>
    </source>
</evidence>
<dbReference type="Proteomes" id="UP000051888">
    <property type="component" value="Unassembled WGS sequence"/>
</dbReference>
<reference evidence="1 2" key="1">
    <citation type="submission" date="2015-09" db="EMBL/GenBank/DDBJ databases">
        <title>Genome sequencing project for genomic taxonomy and phylogenomics of Bacillus-like bacteria.</title>
        <authorList>
            <person name="Liu B."/>
            <person name="Wang J."/>
            <person name="Zhu Y."/>
            <person name="Liu G."/>
            <person name="Chen Q."/>
            <person name="Chen Z."/>
            <person name="Lan J."/>
            <person name="Che J."/>
            <person name="Ge C."/>
            <person name="Shi H."/>
            <person name="Pan Z."/>
            <person name="Liu X."/>
        </authorList>
    </citation>
    <scope>NUCLEOTIDE SEQUENCE [LARGE SCALE GENOMIC DNA]</scope>
    <source>
        <strain evidence="1 2">LMG 18435</strain>
    </source>
</reference>
<dbReference type="STRING" id="157838.AN964_02645"/>
<dbReference type="EMBL" id="LJJC01000004">
    <property type="protein sequence ID" value="KQL52541.1"/>
    <property type="molecule type" value="Genomic_DNA"/>
</dbReference>
<dbReference type="InterPro" id="IPR027417">
    <property type="entry name" value="P-loop_NTPase"/>
</dbReference>
<dbReference type="SUPFAM" id="SSF52540">
    <property type="entry name" value="P-loop containing nucleoside triphosphate hydrolases"/>
    <property type="match status" value="2"/>
</dbReference>
<proteinExistence type="predicted"/>
<gene>
    <name evidence="1" type="ORF">AN964_02645</name>
</gene>
<dbReference type="PATRIC" id="fig|157838.3.peg.583"/>
<sequence>MNTKLILVEGLPGFGKSTTAKLIHEILTERNIPAELFLEGNLDHPADYDGVSCFDEKEFDGLLANCGDLKEVFINGVKKKGNNYFLPYRKIQNEYGSMFSDELLNIIFTFDIYELPLERNMELITQKWAEFTEKVMSDNNTYIFECCFIQNPITVAMVKYGEQKEKVMDYVMKLAKIIDRLDPLLIYVEQDDLDFSFKKAIEERPQEWSSGFIDYYTNQGYGKERGYKGLDGTLKVLEARRAIEKEVFDLLKMKKQKINNSQYEMERNKELLMEKLNL</sequence>
<dbReference type="AlphaFoldDB" id="A0A0Q3WV51"/>
<evidence type="ECO:0000313" key="2">
    <source>
        <dbReference type="Proteomes" id="UP000051888"/>
    </source>
</evidence>